<gene>
    <name evidence="4" type="ORF">HS961_01055</name>
</gene>
<accession>A0A7G5EC10</accession>
<dbReference type="KEGG" id="cpis:HS961_01055"/>
<dbReference type="PANTHER" id="PTHR40841:SF2">
    <property type="entry name" value="SIDEROPHORE-DEGRADING ESTERASE (EUROFUNG)"/>
    <property type="match status" value="1"/>
</dbReference>
<dbReference type="InterPro" id="IPR052558">
    <property type="entry name" value="Siderophore_Hydrolase_D"/>
</dbReference>
<dbReference type="PANTHER" id="PTHR40841">
    <property type="entry name" value="SIDEROPHORE TRIACETYLFUSARININE C ESTERASE"/>
    <property type="match status" value="1"/>
</dbReference>
<dbReference type="Gene3D" id="3.40.50.1820">
    <property type="entry name" value="alpha/beta hydrolase"/>
    <property type="match status" value="1"/>
</dbReference>
<dbReference type="InterPro" id="IPR029058">
    <property type="entry name" value="AB_hydrolase_fold"/>
</dbReference>
<evidence type="ECO:0000313" key="4">
    <source>
        <dbReference type="EMBL" id="QMV71535.1"/>
    </source>
</evidence>
<keyword evidence="5" id="KW-1185">Reference proteome</keyword>
<dbReference type="RefSeq" id="WP_182325972.1">
    <property type="nucleotide sequence ID" value="NZ_CP058554.1"/>
</dbReference>
<evidence type="ECO:0000256" key="3">
    <source>
        <dbReference type="SAM" id="MobiDB-lite"/>
    </source>
</evidence>
<dbReference type="Proteomes" id="UP000515240">
    <property type="component" value="Chromosome"/>
</dbReference>
<comment type="similarity">
    <text evidence="1">Belongs to the esterase D family.</text>
</comment>
<dbReference type="Pfam" id="PF00756">
    <property type="entry name" value="Esterase"/>
    <property type="match status" value="1"/>
</dbReference>
<dbReference type="AlphaFoldDB" id="A0A7G5EC10"/>
<evidence type="ECO:0000256" key="1">
    <source>
        <dbReference type="ARBA" id="ARBA00005622"/>
    </source>
</evidence>
<feature type="region of interest" description="Disordered" evidence="3">
    <location>
        <begin position="285"/>
        <end position="313"/>
    </location>
</feature>
<name>A0A7G5EC10_9BURK</name>
<evidence type="ECO:0000256" key="2">
    <source>
        <dbReference type="ARBA" id="ARBA00022801"/>
    </source>
</evidence>
<protein>
    <submittedName>
        <fullName evidence="4">Alpha/beta hydrolase</fullName>
    </submittedName>
</protein>
<feature type="compositionally biased region" description="Low complexity" evidence="3">
    <location>
        <begin position="290"/>
        <end position="305"/>
    </location>
</feature>
<dbReference type="EMBL" id="CP058554">
    <property type="protein sequence ID" value="QMV71535.1"/>
    <property type="molecule type" value="Genomic_DNA"/>
</dbReference>
<proteinExistence type="inferred from homology"/>
<evidence type="ECO:0000313" key="5">
    <source>
        <dbReference type="Proteomes" id="UP000515240"/>
    </source>
</evidence>
<sequence length="364" mass="38474">MQIILKHMVDLPQTPAAMPLALPRFPTLPLTGLADLTDFVDLADATRRRLLGLGAALALPGCTWQNTLNNAPPVTLPGTRQLDLRAPGMPGPGAPDRVHRIMVAVPPAPPPPQGYPVLYLLDGNLLFTPTAQLMRNRFARGPSVPTQGAVVVGLGYAESAVLDLSARSYDYTPPAPGPATDERGRAEGGADHFLDFIDQQVRPLLEASWPIDTTRQTFFGHSYGGLCVLHALLTRPGGFQRYVAASPSIWWRDGFVLQALPGFVAHAARQPADAPALRLLVTQGEREARPATPSTAAPAPASASDPARDALRRQRQNAPGIPALMDGLRGAPGLALRFASFPGADHGGAMLPAAQQALAMAIGD</sequence>
<dbReference type="GO" id="GO:0016788">
    <property type="term" value="F:hydrolase activity, acting on ester bonds"/>
    <property type="evidence" value="ECO:0007669"/>
    <property type="project" value="TreeGrafter"/>
</dbReference>
<organism evidence="4 5">
    <name type="scientific">Comamonas piscis</name>
    <dbReference type="NCBI Taxonomy" id="1562974"/>
    <lineage>
        <taxon>Bacteria</taxon>
        <taxon>Pseudomonadati</taxon>
        <taxon>Pseudomonadota</taxon>
        <taxon>Betaproteobacteria</taxon>
        <taxon>Burkholderiales</taxon>
        <taxon>Comamonadaceae</taxon>
        <taxon>Comamonas</taxon>
    </lineage>
</organism>
<dbReference type="SUPFAM" id="SSF53474">
    <property type="entry name" value="alpha/beta-Hydrolases"/>
    <property type="match status" value="1"/>
</dbReference>
<reference evidence="4 5" key="1">
    <citation type="journal article" date="2020" name="G3 (Bethesda)">
        <title>CeMbio - The Caenorhabditis elegans Microbiome Resource.</title>
        <authorList>
            <person name="Dirksen P."/>
            <person name="Assie A."/>
            <person name="Zimmermann J."/>
            <person name="Zhang F."/>
            <person name="Tietje A.M."/>
            <person name="Marsh S.A."/>
            <person name="Felix M.A."/>
            <person name="Shapira M."/>
            <person name="Kaleta C."/>
            <person name="Schulenburg H."/>
            <person name="Samuel B."/>
        </authorList>
    </citation>
    <scope>NUCLEOTIDE SEQUENCE [LARGE SCALE GENOMIC DNA]</scope>
    <source>
        <strain evidence="4 5">BIGb0172</strain>
    </source>
</reference>
<dbReference type="InterPro" id="IPR000801">
    <property type="entry name" value="Esterase-like"/>
</dbReference>
<keyword evidence="2 4" id="KW-0378">Hydrolase</keyword>